<dbReference type="AlphaFoldDB" id="A0A0A0KM07"/>
<dbReference type="Gene3D" id="2.60.40.790">
    <property type="match status" value="1"/>
</dbReference>
<name>A0A0A0KM07_CUCSA</name>
<evidence type="ECO:0000313" key="9">
    <source>
        <dbReference type="Proteomes" id="UP000029981"/>
    </source>
</evidence>
<dbReference type="Pfam" id="PF00011">
    <property type="entry name" value="HSP20"/>
    <property type="match status" value="1"/>
</dbReference>
<evidence type="ECO:0000256" key="3">
    <source>
        <dbReference type="ARBA" id="ARBA00023016"/>
    </source>
</evidence>
<reference evidence="8 9" key="1">
    <citation type="journal article" date="2009" name="Nat. Genet.">
        <title>The genome of the cucumber, Cucumis sativus L.</title>
        <authorList>
            <person name="Huang S."/>
            <person name="Li R."/>
            <person name="Zhang Z."/>
            <person name="Li L."/>
            <person name="Gu X."/>
            <person name="Fan W."/>
            <person name="Lucas W.J."/>
            <person name="Wang X."/>
            <person name="Xie B."/>
            <person name="Ni P."/>
            <person name="Ren Y."/>
            <person name="Zhu H."/>
            <person name="Li J."/>
            <person name="Lin K."/>
            <person name="Jin W."/>
            <person name="Fei Z."/>
            <person name="Li G."/>
            <person name="Staub J."/>
            <person name="Kilian A."/>
            <person name="van der Vossen E.A."/>
            <person name="Wu Y."/>
            <person name="Guo J."/>
            <person name="He J."/>
            <person name="Jia Z."/>
            <person name="Ren Y."/>
            <person name="Tian G."/>
            <person name="Lu Y."/>
            <person name="Ruan J."/>
            <person name="Qian W."/>
            <person name="Wang M."/>
            <person name="Huang Q."/>
            <person name="Li B."/>
            <person name="Xuan Z."/>
            <person name="Cao J."/>
            <person name="Asan"/>
            <person name="Wu Z."/>
            <person name="Zhang J."/>
            <person name="Cai Q."/>
            <person name="Bai Y."/>
            <person name="Zhao B."/>
            <person name="Han Y."/>
            <person name="Li Y."/>
            <person name="Li X."/>
            <person name="Wang S."/>
            <person name="Shi Q."/>
            <person name="Liu S."/>
            <person name="Cho W.K."/>
            <person name="Kim J.Y."/>
            <person name="Xu Y."/>
            <person name="Heller-Uszynska K."/>
            <person name="Miao H."/>
            <person name="Cheng Z."/>
            <person name="Zhang S."/>
            <person name="Wu J."/>
            <person name="Yang Y."/>
            <person name="Kang H."/>
            <person name="Li M."/>
            <person name="Liang H."/>
            <person name="Ren X."/>
            <person name="Shi Z."/>
            <person name="Wen M."/>
            <person name="Jian M."/>
            <person name="Yang H."/>
            <person name="Zhang G."/>
            <person name="Yang Z."/>
            <person name="Chen R."/>
            <person name="Liu S."/>
            <person name="Li J."/>
            <person name="Ma L."/>
            <person name="Liu H."/>
            <person name="Zhou Y."/>
            <person name="Zhao J."/>
            <person name="Fang X."/>
            <person name="Li G."/>
            <person name="Fang L."/>
            <person name="Li Y."/>
            <person name="Liu D."/>
            <person name="Zheng H."/>
            <person name="Zhang Y."/>
            <person name="Qin N."/>
            <person name="Li Z."/>
            <person name="Yang G."/>
            <person name="Yang S."/>
            <person name="Bolund L."/>
            <person name="Kristiansen K."/>
            <person name="Zheng H."/>
            <person name="Li S."/>
            <person name="Zhang X."/>
            <person name="Yang H."/>
            <person name="Wang J."/>
            <person name="Sun R."/>
            <person name="Zhang B."/>
            <person name="Jiang S."/>
            <person name="Wang J."/>
            <person name="Du Y."/>
            <person name="Li S."/>
        </authorList>
    </citation>
    <scope>NUCLEOTIDE SEQUENCE [LARGE SCALE GENOMIC DNA]</scope>
    <source>
        <strain evidence="9">cv. 9930</strain>
    </source>
</reference>
<dbReference type="FunFam" id="2.60.40.790:FF:000009">
    <property type="entry name" value="17.6 kDa class I heat shock protein-like"/>
    <property type="match status" value="1"/>
</dbReference>
<reference evidence="8 9" key="3">
    <citation type="journal article" date="2010" name="BMC Genomics">
        <title>Transcriptome sequencing and comparative analysis of cucumber flowers with different sex types.</title>
        <authorList>
            <person name="Guo S."/>
            <person name="Zheng Y."/>
            <person name="Joung J.G."/>
            <person name="Liu S."/>
            <person name="Zhang Z."/>
            <person name="Crasta O.R."/>
            <person name="Sobral B.W."/>
            <person name="Xu Y."/>
            <person name="Huang S."/>
            <person name="Fei Z."/>
        </authorList>
    </citation>
    <scope>NUCLEOTIDE SEQUENCE [LARGE SCALE GENOMIC DNA]</scope>
    <source>
        <strain evidence="9">cv. 9930</strain>
    </source>
</reference>
<dbReference type="GO" id="GO:0009651">
    <property type="term" value="P:response to salt stress"/>
    <property type="evidence" value="ECO:0000318"/>
    <property type="project" value="GO_Central"/>
</dbReference>
<reference evidence="8 9" key="2">
    <citation type="journal article" date="2009" name="PLoS ONE">
        <title>An integrated genetic and cytogenetic map of the cucumber genome.</title>
        <authorList>
            <person name="Ren Y."/>
            <person name="Zhang Z."/>
            <person name="Liu J."/>
            <person name="Staub J.E."/>
            <person name="Han Y."/>
            <person name="Cheng Z."/>
            <person name="Li X."/>
            <person name="Lu J."/>
            <person name="Miao H."/>
            <person name="Kang H."/>
            <person name="Xie B."/>
            <person name="Gu X."/>
            <person name="Wang X."/>
            <person name="Du Y."/>
            <person name="Jin W."/>
            <person name="Huang S."/>
        </authorList>
    </citation>
    <scope>NUCLEOTIDE SEQUENCE [LARGE SCALE GENOMIC DNA]</scope>
    <source>
        <strain evidence="9">cv. 9930</strain>
    </source>
</reference>
<reference evidence="8 9" key="4">
    <citation type="journal article" date="2011" name="BMC Genomics">
        <title>RNA-Seq improves annotation of protein-coding genes in the cucumber genome.</title>
        <authorList>
            <person name="Li Z."/>
            <person name="Zhang Z."/>
            <person name="Yan P."/>
            <person name="Huang S."/>
            <person name="Fei Z."/>
            <person name="Lin K."/>
        </authorList>
    </citation>
    <scope>NUCLEOTIDE SEQUENCE [LARGE SCALE GENOMIC DNA]</scope>
    <source>
        <strain evidence="9">cv. 9930</strain>
    </source>
</reference>
<accession>A0A0A0KM07</accession>
<evidence type="ECO:0000256" key="5">
    <source>
        <dbReference type="PROSITE-ProRule" id="PRU00285"/>
    </source>
</evidence>
<sequence length="202" mass="23422">MVRVHNTTIPLSRQRQQQNLTFPPQLYSFRFNFFFPIARTYFNSQTKIMWLIPSIVGGQRSKMFDPFSLDVWDPFAGFPFSNSLANAPSSAFPNTRIDWKETPEAYIFKADLPGIKKEEVKVEVGKGRVLQISGERSKEQEEKNDKWHRIERSSGKFMRRFRLPENAKIEEVTANMENGVLTVMVPKMEENKPEVKSLDISG</sequence>
<keyword evidence="3" id="KW-0346">Stress response</keyword>
<dbReference type="OMA" id="AHIFMAD"/>
<organism evidence="8 9">
    <name type="scientific">Cucumis sativus</name>
    <name type="common">Cucumber</name>
    <dbReference type="NCBI Taxonomy" id="3659"/>
    <lineage>
        <taxon>Eukaryota</taxon>
        <taxon>Viridiplantae</taxon>
        <taxon>Streptophyta</taxon>
        <taxon>Embryophyta</taxon>
        <taxon>Tracheophyta</taxon>
        <taxon>Spermatophyta</taxon>
        <taxon>Magnoliopsida</taxon>
        <taxon>eudicotyledons</taxon>
        <taxon>Gunneridae</taxon>
        <taxon>Pentapetalae</taxon>
        <taxon>rosids</taxon>
        <taxon>fabids</taxon>
        <taxon>Cucurbitales</taxon>
        <taxon>Cucurbitaceae</taxon>
        <taxon>Benincaseae</taxon>
        <taxon>Cucumis</taxon>
    </lineage>
</organism>
<feature type="domain" description="SHSP" evidence="7">
    <location>
        <begin position="86"/>
        <end position="202"/>
    </location>
</feature>
<gene>
    <name evidence="8" type="ORF">Csa_5G197100</name>
</gene>
<dbReference type="InterPro" id="IPR002068">
    <property type="entry name" value="A-crystallin/Hsp20_dom"/>
</dbReference>
<comment type="subunit">
    <text evidence="4">Forms oligomeric structures.</text>
</comment>
<evidence type="ECO:0000256" key="4">
    <source>
        <dbReference type="ARBA" id="ARBA00038789"/>
    </source>
</evidence>
<evidence type="ECO:0000256" key="6">
    <source>
        <dbReference type="RuleBase" id="RU003616"/>
    </source>
</evidence>
<dbReference type="GO" id="GO:0005737">
    <property type="term" value="C:cytoplasm"/>
    <property type="evidence" value="ECO:0007669"/>
    <property type="project" value="UniProtKB-SubCell"/>
</dbReference>
<dbReference type="CDD" id="cd06472">
    <property type="entry name" value="ACD_ScHsp26_like"/>
    <property type="match status" value="1"/>
</dbReference>
<proteinExistence type="inferred from homology"/>
<keyword evidence="2" id="KW-0963">Cytoplasm</keyword>
<comment type="similarity">
    <text evidence="5 6">Belongs to the small heat shock protein (HSP20) family.</text>
</comment>
<dbReference type="GO" id="GO:0042542">
    <property type="term" value="P:response to hydrogen peroxide"/>
    <property type="evidence" value="ECO:0000318"/>
    <property type="project" value="GO_Central"/>
</dbReference>
<evidence type="ECO:0000256" key="1">
    <source>
        <dbReference type="ARBA" id="ARBA00004496"/>
    </source>
</evidence>
<protein>
    <recommendedName>
        <fullName evidence="7">SHSP domain-containing protein</fullName>
    </recommendedName>
</protein>
<evidence type="ECO:0000256" key="2">
    <source>
        <dbReference type="ARBA" id="ARBA00022490"/>
    </source>
</evidence>
<dbReference type="GO" id="GO:0009408">
    <property type="term" value="P:response to heat"/>
    <property type="evidence" value="ECO:0000318"/>
    <property type="project" value="GO_Central"/>
</dbReference>
<dbReference type="GO" id="GO:0051082">
    <property type="term" value="F:unfolded protein binding"/>
    <property type="evidence" value="ECO:0000318"/>
    <property type="project" value="GO_Central"/>
</dbReference>
<dbReference type="InterPro" id="IPR008978">
    <property type="entry name" value="HSP20-like_chaperone"/>
</dbReference>
<dbReference type="GO" id="GO:0051259">
    <property type="term" value="P:protein complex oligomerization"/>
    <property type="evidence" value="ECO:0000318"/>
    <property type="project" value="GO_Central"/>
</dbReference>
<comment type="subcellular location">
    <subcellularLocation>
        <location evidence="1">Cytoplasm</location>
    </subcellularLocation>
</comment>
<dbReference type="Proteomes" id="UP000029981">
    <property type="component" value="Chromosome 5"/>
</dbReference>
<dbReference type="eggNOG" id="KOG0710">
    <property type="taxonomic scope" value="Eukaryota"/>
</dbReference>
<dbReference type="PANTHER" id="PTHR11527">
    <property type="entry name" value="HEAT-SHOCK PROTEIN 20 FAMILY MEMBER"/>
    <property type="match status" value="1"/>
</dbReference>
<dbReference type="SUPFAM" id="SSF49764">
    <property type="entry name" value="HSP20-like chaperones"/>
    <property type="match status" value="1"/>
</dbReference>
<dbReference type="InterPro" id="IPR031107">
    <property type="entry name" value="Small_HSP"/>
</dbReference>
<evidence type="ECO:0000313" key="8">
    <source>
        <dbReference type="EMBL" id="KGN50618.1"/>
    </source>
</evidence>
<dbReference type="Gramene" id="KGN50618">
    <property type="protein sequence ID" value="KGN50618"/>
    <property type="gene ID" value="Csa_5G197100"/>
</dbReference>
<keyword evidence="9" id="KW-1185">Reference proteome</keyword>
<dbReference type="GO" id="GO:0006457">
    <property type="term" value="P:protein folding"/>
    <property type="evidence" value="ECO:0000318"/>
    <property type="project" value="GO_Central"/>
</dbReference>
<dbReference type="OrthoDB" id="5511210at2759"/>
<dbReference type="PROSITE" id="PS01031">
    <property type="entry name" value="SHSP"/>
    <property type="match status" value="1"/>
</dbReference>
<evidence type="ECO:0000259" key="7">
    <source>
        <dbReference type="PROSITE" id="PS01031"/>
    </source>
</evidence>
<dbReference type="EMBL" id="CM002926">
    <property type="protein sequence ID" value="KGN50618.1"/>
    <property type="molecule type" value="Genomic_DNA"/>
</dbReference>